<evidence type="ECO:0000313" key="2">
    <source>
        <dbReference type="WBParaSite" id="ACAC_0001122001-mRNA-1"/>
    </source>
</evidence>
<sequence>MSDERRIYYDCARKIFPIGLGNVQNGEMKQEFKRLISECCQTCQNCSTGYYA</sequence>
<accession>A0A0K0DIS0</accession>
<dbReference type="AlphaFoldDB" id="A0A0K0DIS0"/>
<organism evidence="1 2">
    <name type="scientific">Angiostrongylus cantonensis</name>
    <name type="common">Rat lungworm</name>
    <dbReference type="NCBI Taxonomy" id="6313"/>
    <lineage>
        <taxon>Eukaryota</taxon>
        <taxon>Metazoa</taxon>
        <taxon>Ecdysozoa</taxon>
        <taxon>Nematoda</taxon>
        <taxon>Chromadorea</taxon>
        <taxon>Rhabditida</taxon>
        <taxon>Rhabditina</taxon>
        <taxon>Rhabditomorpha</taxon>
        <taxon>Strongyloidea</taxon>
        <taxon>Metastrongylidae</taxon>
        <taxon>Angiostrongylus</taxon>
    </lineage>
</organism>
<dbReference type="WBParaSite" id="ACAC_0001122001-mRNA-1">
    <property type="protein sequence ID" value="ACAC_0001122001-mRNA-1"/>
    <property type="gene ID" value="ACAC_0001122001"/>
</dbReference>
<name>A0A0K0DIS0_ANGCA</name>
<protein>
    <submittedName>
        <fullName evidence="2">Radical SAM protein</fullName>
    </submittedName>
</protein>
<proteinExistence type="predicted"/>
<reference evidence="1" key="1">
    <citation type="submission" date="2012-09" db="EMBL/GenBank/DDBJ databases">
        <authorList>
            <person name="Martin A.A."/>
        </authorList>
    </citation>
    <scope>NUCLEOTIDE SEQUENCE</scope>
</reference>
<reference evidence="2" key="2">
    <citation type="submission" date="2017-02" db="UniProtKB">
        <authorList>
            <consortium name="WormBaseParasite"/>
        </authorList>
    </citation>
    <scope>IDENTIFICATION</scope>
</reference>
<evidence type="ECO:0000313" key="1">
    <source>
        <dbReference type="Proteomes" id="UP000035642"/>
    </source>
</evidence>
<keyword evidence="1" id="KW-1185">Reference proteome</keyword>
<dbReference type="Proteomes" id="UP000035642">
    <property type="component" value="Unassembled WGS sequence"/>
</dbReference>